<evidence type="ECO:0000259" key="3">
    <source>
        <dbReference type="Pfam" id="PF02737"/>
    </source>
</evidence>
<evidence type="ECO:0000256" key="1">
    <source>
        <dbReference type="ARBA" id="ARBA00023002"/>
    </source>
</evidence>
<gene>
    <name evidence="4" type="ORF">JHL17_13235</name>
</gene>
<dbReference type="Proteomes" id="UP000652760">
    <property type="component" value="Unassembled WGS sequence"/>
</dbReference>
<protein>
    <submittedName>
        <fullName evidence="4">NAD(P)-binding domain-containing protein</fullName>
    </submittedName>
</protein>
<feature type="domain" description="3-hydroxyacyl-CoA dehydrogenase C-terminal" evidence="2">
    <location>
        <begin position="180"/>
        <end position="278"/>
    </location>
</feature>
<dbReference type="Pfam" id="PF00725">
    <property type="entry name" value="3HCDH"/>
    <property type="match status" value="1"/>
</dbReference>
<organism evidence="4 5">
    <name type="scientific">Azospirillum endophyticum</name>
    <dbReference type="NCBI Taxonomy" id="2800326"/>
    <lineage>
        <taxon>Bacteria</taxon>
        <taxon>Pseudomonadati</taxon>
        <taxon>Pseudomonadota</taxon>
        <taxon>Alphaproteobacteria</taxon>
        <taxon>Rhodospirillales</taxon>
        <taxon>Azospirillaceae</taxon>
        <taxon>Azospirillum</taxon>
    </lineage>
</organism>
<dbReference type="Pfam" id="PF02737">
    <property type="entry name" value="3HCDH_N"/>
    <property type="match status" value="1"/>
</dbReference>
<dbReference type="InterPro" id="IPR036291">
    <property type="entry name" value="NAD(P)-bd_dom_sf"/>
</dbReference>
<dbReference type="InterPro" id="IPR006176">
    <property type="entry name" value="3-OHacyl-CoA_DH_NAD-bd"/>
</dbReference>
<reference evidence="5" key="1">
    <citation type="submission" date="2021-01" db="EMBL/GenBank/DDBJ databases">
        <title>Genome public.</title>
        <authorList>
            <person name="Liu C."/>
            <person name="Sun Q."/>
        </authorList>
    </citation>
    <scope>NUCLEOTIDE SEQUENCE [LARGE SCALE GENOMIC DNA]</scope>
    <source>
        <strain evidence="5">YIM B02556</strain>
    </source>
</reference>
<dbReference type="Gene3D" id="1.10.1040.10">
    <property type="entry name" value="N-(1-d-carboxylethyl)-l-norvaline Dehydrogenase, domain 2"/>
    <property type="match status" value="1"/>
</dbReference>
<proteinExistence type="predicted"/>
<dbReference type="InterPro" id="IPR008927">
    <property type="entry name" value="6-PGluconate_DH-like_C_sf"/>
</dbReference>
<dbReference type="InterPro" id="IPR006108">
    <property type="entry name" value="3HC_DH_C"/>
</dbReference>
<dbReference type="SUPFAM" id="SSF48179">
    <property type="entry name" value="6-phosphogluconate dehydrogenase C-terminal domain-like"/>
    <property type="match status" value="1"/>
</dbReference>
<evidence type="ECO:0000313" key="5">
    <source>
        <dbReference type="Proteomes" id="UP000652760"/>
    </source>
</evidence>
<dbReference type="Gene3D" id="3.40.50.720">
    <property type="entry name" value="NAD(P)-binding Rossmann-like Domain"/>
    <property type="match status" value="1"/>
</dbReference>
<evidence type="ECO:0000313" key="4">
    <source>
        <dbReference type="EMBL" id="MBK1838377.1"/>
    </source>
</evidence>
<dbReference type="PANTHER" id="PTHR48075:SF5">
    <property type="entry name" value="3-HYDROXYBUTYRYL-COA DEHYDROGENASE"/>
    <property type="match status" value="1"/>
</dbReference>
<dbReference type="EMBL" id="JAENHM010000040">
    <property type="protein sequence ID" value="MBK1838377.1"/>
    <property type="molecule type" value="Genomic_DNA"/>
</dbReference>
<accession>A0ABS1F4P1</accession>
<name>A0ABS1F4P1_9PROT</name>
<dbReference type="PANTHER" id="PTHR48075">
    <property type="entry name" value="3-HYDROXYACYL-COA DEHYDROGENASE FAMILY PROTEIN"/>
    <property type="match status" value="1"/>
</dbReference>
<dbReference type="InterPro" id="IPR013328">
    <property type="entry name" value="6PGD_dom2"/>
</dbReference>
<dbReference type="SUPFAM" id="SSF51735">
    <property type="entry name" value="NAD(P)-binding Rossmann-fold domains"/>
    <property type="match status" value="1"/>
</dbReference>
<keyword evidence="1" id="KW-0560">Oxidoreductase</keyword>
<feature type="domain" description="3-hydroxyacyl-CoA dehydrogenase NAD binding" evidence="3">
    <location>
        <begin position="6"/>
        <end position="177"/>
    </location>
</feature>
<keyword evidence="5" id="KW-1185">Reference proteome</keyword>
<evidence type="ECO:0000259" key="2">
    <source>
        <dbReference type="Pfam" id="PF00725"/>
    </source>
</evidence>
<sequence>MKNQRIAVIGAGLMGHGIAQAFAAAGHHVDIQEPDAGRRSAIADHVRGNLRTLGADVAIADLIRPWERLEDAVAAADIVIEAVPEDLALKQRIMAAAEAAAPAHALLASNTSVIPITRIMEPLVDKTRAMGTHWWNPPYLIPLVEVIQTADTGDAAVAAMIGLLTAIGKMPVHVRKDVPGFIGNRLQHALWREAIALVQNGVCDAETVDTVVKASFGRRMAVLGPLENADLVGTDLTLAVHEHVLPDLDRTPGPLPLLRDLVAAGRLGMKSGAGFRTWTDGQREEVATNLAVHLQRLDGIEPS</sequence>
<dbReference type="PIRSF" id="PIRSF000105">
    <property type="entry name" value="HCDH"/>
    <property type="match status" value="1"/>
</dbReference>
<dbReference type="RefSeq" id="WP_200193807.1">
    <property type="nucleotide sequence ID" value="NZ_JAENHM010000040.1"/>
</dbReference>
<comment type="caution">
    <text evidence="4">The sequence shown here is derived from an EMBL/GenBank/DDBJ whole genome shotgun (WGS) entry which is preliminary data.</text>
</comment>
<dbReference type="InterPro" id="IPR022694">
    <property type="entry name" value="3-OHacyl-CoA_DH"/>
</dbReference>